<evidence type="ECO:0000256" key="2">
    <source>
        <dbReference type="ARBA" id="ARBA00009963"/>
    </source>
</evidence>
<dbReference type="InterPro" id="IPR037002">
    <property type="entry name" value="Microviridae_protein_F_sf"/>
</dbReference>
<dbReference type="EMBL" id="MK249198">
    <property type="protein sequence ID" value="QCQ84962.1"/>
    <property type="molecule type" value="Genomic_DNA"/>
</dbReference>
<reference evidence="6" key="1">
    <citation type="submission" date="2018-12" db="EMBL/GenBank/DDBJ databases">
        <title>Singled stranded DNA viruses identified in blackflies (Austrosimulium ungulatum) sampled in New Zealand.</title>
        <authorList>
            <person name="Kraberger S."/>
            <person name="Fontenele R.S."/>
            <person name="Schmidlin K."/>
            <person name="Walters M."/>
            <person name="Varsani A."/>
        </authorList>
    </citation>
    <scope>NUCLEOTIDE SEQUENCE [LARGE SCALE GENOMIC DNA]</scope>
    <source>
        <strain evidence="6">137</strain>
    </source>
</reference>
<accession>A0A4P8PKE2</accession>
<dbReference type="SUPFAM" id="SSF88645">
    <property type="entry name" value="ssDNA viruses"/>
    <property type="match status" value="1"/>
</dbReference>
<name>A0A4P8PKE2_9VIRU</name>
<organism evidence="6">
    <name type="scientific">Blackfly microvirus SF02</name>
    <dbReference type="NCBI Taxonomy" id="2576452"/>
    <lineage>
        <taxon>Viruses</taxon>
        <taxon>Monodnaviria</taxon>
        <taxon>Sangervirae</taxon>
        <taxon>Phixviricota</taxon>
        <taxon>Malgrandaviricetes</taxon>
        <taxon>Petitvirales</taxon>
        <taxon>Microviridae</taxon>
        <taxon>Microvirus</taxon>
    </lineage>
</organism>
<keyword evidence="3" id="KW-1140">T=1 icosahedral capsid protein</keyword>
<dbReference type="GO" id="GO:0005198">
    <property type="term" value="F:structural molecule activity"/>
    <property type="evidence" value="ECO:0007669"/>
    <property type="project" value="InterPro"/>
</dbReference>
<evidence type="ECO:0000256" key="5">
    <source>
        <dbReference type="ARBA" id="ARBA00022844"/>
    </source>
</evidence>
<evidence type="ECO:0000256" key="3">
    <source>
        <dbReference type="ARBA" id="ARBA00022431"/>
    </source>
</evidence>
<dbReference type="InterPro" id="IPR016184">
    <property type="entry name" value="Capsid/spike_ssDNA_virus"/>
</dbReference>
<evidence type="ECO:0000313" key="6">
    <source>
        <dbReference type="EMBL" id="QCQ84962.1"/>
    </source>
</evidence>
<evidence type="ECO:0000256" key="1">
    <source>
        <dbReference type="ARBA" id="ARBA00004328"/>
    </source>
</evidence>
<comment type="subcellular location">
    <subcellularLocation>
        <location evidence="1">Virion</location>
    </subcellularLocation>
</comment>
<protein>
    <submittedName>
        <fullName evidence="6">Major capsid protein</fullName>
    </submittedName>
</protein>
<dbReference type="GO" id="GO:0039615">
    <property type="term" value="C:T=1 icosahedral viral capsid"/>
    <property type="evidence" value="ECO:0007669"/>
    <property type="project" value="UniProtKB-KW"/>
</dbReference>
<dbReference type="InterPro" id="IPR003514">
    <property type="entry name" value="Microviridae_protein_F"/>
</dbReference>
<proteinExistence type="inferred from homology"/>
<sequence>MVSNKSQHNTVHQFSQVPKAEIPRSQFDRSHGVKTTLDAGYLVPIYCDEALPGDTFKAQLAMFGRLATPLHPFMDNLSVDCFFFSVPIRLVWTNFPKFFGEQDNPNDSTSYLVPTLTAPAGGYTESSLSDYFGIPTKIAGLTHMALFHRAYNLIWNQWFRDENLQNSLPVNKGDGPDAPTDYVLQRRGKRHDYFTSCLPWPQKGPAVTLPLGSLAPVRTSGTVLVSGVQAPMQALLQTGATNPNLGVLGMATAGTVVGVGATSPGTIATGVYPSNLYADLSTATAATINQLRQAFQIQRIYERDARGGTRYTEIIRAHFGVTSPDARLQRSEYLGGGSAPINVSPIAQTSATATQPSPQGNLAAMGTFAQNNAGFTQSFTEHCLIIGMVSVRADLNYQQGLNRMWSRSTRWDYYWPALSHIGEQSVLNKEIFADGSANDALTFGYQERYAEYRYKPSIITGKMRSNSTTPLDTWHLAQNFAGLPALNPTFIVENPPVQRVIAVPTEPHIILDGFFRLHCARPMPLYGVPGSIDRF</sequence>
<evidence type="ECO:0000256" key="4">
    <source>
        <dbReference type="ARBA" id="ARBA00022561"/>
    </source>
</evidence>
<dbReference type="Pfam" id="PF02305">
    <property type="entry name" value="Phage_F"/>
    <property type="match status" value="1"/>
</dbReference>
<dbReference type="Proteomes" id="UP000324307">
    <property type="component" value="Segment"/>
</dbReference>
<keyword evidence="5" id="KW-0946">Virion</keyword>
<comment type="similarity">
    <text evidence="2">Belongs to the microviridae F protein family.</text>
</comment>
<dbReference type="Gene3D" id="2.60.169.10">
    <property type="entry name" value="Microviridae F protein"/>
    <property type="match status" value="2"/>
</dbReference>
<keyword evidence="4" id="KW-0167">Capsid protein</keyword>